<keyword evidence="4" id="KW-0547">Nucleotide-binding</keyword>
<keyword evidence="8" id="KW-0378">Hydrolase</keyword>
<dbReference type="CDD" id="cd03259">
    <property type="entry name" value="ABC_Carb_Solutes_like"/>
    <property type="match status" value="1"/>
</dbReference>
<dbReference type="GO" id="GO:0055052">
    <property type="term" value="C:ATP-binding cassette (ABC) transporter complex, substrate-binding subunit-containing"/>
    <property type="evidence" value="ECO:0007669"/>
    <property type="project" value="TreeGrafter"/>
</dbReference>
<dbReference type="InterPro" id="IPR012340">
    <property type="entry name" value="NA-bd_OB-fold"/>
</dbReference>
<dbReference type="PATRIC" id="fig|1367847.3.peg.4496"/>
<dbReference type="EMBL" id="CP006655">
    <property type="protein sequence ID" value="AGT11515.1"/>
    <property type="molecule type" value="Genomic_DNA"/>
</dbReference>
<evidence type="ECO:0000313" key="9">
    <source>
        <dbReference type="Proteomes" id="UP000015480"/>
    </source>
</evidence>
<organism evidence="8 9">
    <name type="scientific">Paracoccus aminophilus JCM 7686</name>
    <dbReference type="NCBI Taxonomy" id="1367847"/>
    <lineage>
        <taxon>Bacteria</taxon>
        <taxon>Pseudomonadati</taxon>
        <taxon>Pseudomonadota</taxon>
        <taxon>Alphaproteobacteria</taxon>
        <taxon>Rhodobacterales</taxon>
        <taxon>Paracoccaceae</taxon>
        <taxon>Paracoccus</taxon>
    </lineage>
</organism>
<geneLocation type="plasmid" evidence="8 9">
    <name>pAMI8</name>
</geneLocation>
<dbReference type="InterPro" id="IPR027417">
    <property type="entry name" value="P-loop_NTPase"/>
</dbReference>
<dbReference type="SUPFAM" id="SSF50331">
    <property type="entry name" value="MOP-like"/>
    <property type="match status" value="1"/>
</dbReference>
<keyword evidence="8" id="KW-0614">Plasmid</keyword>
<dbReference type="KEGG" id="pami:JCM7686_pAMI8p014"/>
<evidence type="ECO:0000313" key="8">
    <source>
        <dbReference type="EMBL" id="AGT11515.1"/>
    </source>
</evidence>
<dbReference type="HOGENOM" id="CLU_000604_1_1_5"/>
<keyword evidence="6" id="KW-0472">Membrane</keyword>
<dbReference type="Gene3D" id="2.40.50.100">
    <property type="match status" value="1"/>
</dbReference>
<evidence type="ECO:0000256" key="5">
    <source>
        <dbReference type="ARBA" id="ARBA00022840"/>
    </source>
</evidence>
<accession>S5Y7N9</accession>
<feature type="domain" description="ABC transporter" evidence="7">
    <location>
        <begin position="3"/>
        <end position="233"/>
    </location>
</feature>
<evidence type="ECO:0000256" key="4">
    <source>
        <dbReference type="ARBA" id="ARBA00022741"/>
    </source>
</evidence>
<dbReference type="PANTHER" id="PTHR43875:SF14">
    <property type="entry name" value="ABC TRANSPORTER ATP-BINDING PROTEIN"/>
    <property type="match status" value="1"/>
</dbReference>
<comment type="similarity">
    <text evidence="1">Belongs to the ABC transporter superfamily.</text>
</comment>
<evidence type="ECO:0000256" key="6">
    <source>
        <dbReference type="ARBA" id="ARBA00023136"/>
    </source>
</evidence>
<dbReference type="Pfam" id="PF00005">
    <property type="entry name" value="ABC_tran"/>
    <property type="match status" value="1"/>
</dbReference>
<dbReference type="Proteomes" id="UP000015480">
    <property type="component" value="Plasmid pAMI8"/>
</dbReference>
<dbReference type="InterPro" id="IPR015853">
    <property type="entry name" value="ABC_transpr_FbpC"/>
</dbReference>
<name>S5Y7N9_PARAH</name>
<dbReference type="RefSeq" id="WP_020952557.1">
    <property type="nucleotide sequence ID" value="NC_022050.1"/>
</dbReference>
<dbReference type="Gene3D" id="3.40.50.300">
    <property type="entry name" value="P-loop containing nucleotide triphosphate hydrolases"/>
    <property type="match status" value="1"/>
</dbReference>
<dbReference type="GO" id="GO:0005524">
    <property type="term" value="F:ATP binding"/>
    <property type="evidence" value="ECO:0007669"/>
    <property type="project" value="UniProtKB-KW"/>
</dbReference>
<gene>
    <name evidence="8" type="ORF">JCM7686_pAMI8p014</name>
</gene>
<dbReference type="OrthoDB" id="9802264at2"/>
<dbReference type="InterPro" id="IPR003439">
    <property type="entry name" value="ABC_transporter-like_ATP-bd"/>
</dbReference>
<keyword evidence="5" id="KW-0067">ATP-binding</keyword>
<sequence>MTLELQGMSRQVGGRIHIHPTSLTLQKGTMNVLLGPTLSGKTSLMRLMAGLDRPDAGRILWNGQDVTGQRVQDRGVAMVYQQFINYPGLTVYENIASPLRILGRPKAEIDRQVQETAAMLRLTPMLGRKPLELSGGQQQRCALARALVKGAGLVLLDEPLANLDYKLREELRVEIPRIFEASGAIFVYATTEPEEALLLGGHTATMWEGRVTQFGPTPQVYRQPVDATTARVFSDPPMNFLPVVKQGNRLTFGETAHAPVDGGLATLPDGNYMAGFRADHLFLRRHSASSVGLTARLAVSEITGSETFLHLDNGSDRWVGLVEGVQNLEPGTDLQVWLDPAHVYLFDTEGRLAAPAAYAKAA</sequence>
<dbReference type="Gene3D" id="2.40.50.140">
    <property type="entry name" value="Nucleic acid-binding proteins"/>
    <property type="match status" value="1"/>
</dbReference>
<dbReference type="GO" id="GO:0015408">
    <property type="term" value="F:ABC-type ferric iron transporter activity"/>
    <property type="evidence" value="ECO:0007669"/>
    <property type="project" value="InterPro"/>
</dbReference>
<protein>
    <submittedName>
        <fullName evidence="8">ABC sugar (Glycerol) transporter, ATPase subunit</fullName>
        <ecNumber evidence="8">3.6.3.-</ecNumber>
    </submittedName>
</protein>
<dbReference type="SUPFAM" id="SSF52540">
    <property type="entry name" value="P-loop containing nucleoside triphosphate hydrolases"/>
    <property type="match status" value="1"/>
</dbReference>
<dbReference type="EC" id="3.6.3.-" evidence="8"/>
<dbReference type="PANTHER" id="PTHR43875">
    <property type="entry name" value="MALTODEXTRIN IMPORT ATP-BINDING PROTEIN MSMX"/>
    <property type="match status" value="1"/>
</dbReference>
<dbReference type="InterPro" id="IPR047641">
    <property type="entry name" value="ABC_transpr_MalK/UgpC-like"/>
</dbReference>
<dbReference type="PROSITE" id="PS50893">
    <property type="entry name" value="ABC_TRANSPORTER_2"/>
    <property type="match status" value="1"/>
</dbReference>
<dbReference type="SMART" id="SM00382">
    <property type="entry name" value="AAA"/>
    <property type="match status" value="1"/>
</dbReference>
<evidence type="ECO:0000256" key="1">
    <source>
        <dbReference type="ARBA" id="ARBA00005417"/>
    </source>
</evidence>
<evidence type="ECO:0000256" key="2">
    <source>
        <dbReference type="ARBA" id="ARBA00022448"/>
    </source>
</evidence>
<keyword evidence="2" id="KW-0813">Transport</keyword>
<evidence type="ECO:0000259" key="7">
    <source>
        <dbReference type="PROSITE" id="PS50893"/>
    </source>
</evidence>
<keyword evidence="9" id="KW-1185">Reference proteome</keyword>
<dbReference type="InterPro" id="IPR003593">
    <property type="entry name" value="AAA+_ATPase"/>
</dbReference>
<proteinExistence type="inferred from homology"/>
<reference evidence="8 9" key="1">
    <citation type="journal article" date="2014" name="BMC Genomics">
        <title>Architecture and functions of a multipartite genome of the methylotrophic bacterium Paracoccus aminophilus JCM 7686, containing primary and secondary chromids.</title>
        <authorList>
            <person name="Dziewit L."/>
            <person name="Czarnecki J."/>
            <person name="Wibberg D."/>
            <person name="Radlinska M."/>
            <person name="Mrozek P."/>
            <person name="Szymczak M."/>
            <person name="Schluter A."/>
            <person name="Puhler A."/>
            <person name="Bartosik D."/>
        </authorList>
    </citation>
    <scope>NUCLEOTIDE SEQUENCE [LARGE SCALE GENOMIC DNA]</scope>
    <source>
        <strain evidence="8">JCM 7686</strain>
        <plasmid evidence="9">Plasmid pAMI8</plasmid>
    </source>
</reference>
<dbReference type="GO" id="GO:0016887">
    <property type="term" value="F:ATP hydrolysis activity"/>
    <property type="evidence" value="ECO:0007669"/>
    <property type="project" value="InterPro"/>
</dbReference>
<dbReference type="InterPro" id="IPR008995">
    <property type="entry name" value="Mo/tungstate-bd_C_term_dom"/>
</dbReference>
<evidence type="ECO:0000256" key="3">
    <source>
        <dbReference type="ARBA" id="ARBA00022475"/>
    </source>
</evidence>
<keyword evidence="3" id="KW-1003">Cell membrane</keyword>
<dbReference type="AlphaFoldDB" id="S5Y7N9"/>